<sequence>LKYTALSYCLGSVDKHKTTKATVRDNDQVLDFDALPRTIQNSIKVTFELGYIYLWVDYLCIVHDDPKELQQEIAKMPDVYSGAIVTIAASVTPVYITD</sequence>
<name>A0A6A6RVM8_9PLEO</name>
<dbReference type="EMBL" id="MU006790">
    <property type="protein sequence ID" value="KAF2638463.1"/>
    <property type="molecule type" value="Genomic_DNA"/>
</dbReference>
<dbReference type="AlphaFoldDB" id="A0A6A6RVM8"/>
<feature type="non-terminal residue" evidence="2">
    <location>
        <position position="1"/>
    </location>
</feature>
<dbReference type="PANTHER" id="PTHR33112">
    <property type="entry name" value="DOMAIN PROTEIN, PUTATIVE-RELATED"/>
    <property type="match status" value="1"/>
</dbReference>
<evidence type="ECO:0000313" key="3">
    <source>
        <dbReference type="Proteomes" id="UP000799753"/>
    </source>
</evidence>
<dbReference type="Pfam" id="PF06985">
    <property type="entry name" value="HET"/>
    <property type="match status" value="1"/>
</dbReference>
<gene>
    <name evidence="2" type="ORF">P280DRAFT_404909</name>
</gene>
<feature type="domain" description="Heterokaryon incompatibility" evidence="1">
    <location>
        <begin position="3"/>
        <end position="90"/>
    </location>
</feature>
<proteinExistence type="predicted"/>
<reference evidence="2" key="1">
    <citation type="journal article" date="2020" name="Stud. Mycol.">
        <title>101 Dothideomycetes genomes: a test case for predicting lifestyles and emergence of pathogens.</title>
        <authorList>
            <person name="Haridas S."/>
            <person name="Albert R."/>
            <person name="Binder M."/>
            <person name="Bloem J."/>
            <person name="Labutti K."/>
            <person name="Salamov A."/>
            <person name="Andreopoulos B."/>
            <person name="Baker S."/>
            <person name="Barry K."/>
            <person name="Bills G."/>
            <person name="Bluhm B."/>
            <person name="Cannon C."/>
            <person name="Castanera R."/>
            <person name="Culley D."/>
            <person name="Daum C."/>
            <person name="Ezra D."/>
            <person name="Gonzalez J."/>
            <person name="Henrissat B."/>
            <person name="Kuo A."/>
            <person name="Liang C."/>
            <person name="Lipzen A."/>
            <person name="Lutzoni F."/>
            <person name="Magnuson J."/>
            <person name="Mondo S."/>
            <person name="Nolan M."/>
            <person name="Ohm R."/>
            <person name="Pangilinan J."/>
            <person name="Park H.-J."/>
            <person name="Ramirez L."/>
            <person name="Alfaro M."/>
            <person name="Sun H."/>
            <person name="Tritt A."/>
            <person name="Yoshinaga Y."/>
            <person name="Zwiers L.-H."/>
            <person name="Turgeon B."/>
            <person name="Goodwin S."/>
            <person name="Spatafora J."/>
            <person name="Crous P."/>
            <person name="Grigoriev I."/>
        </authorList>
    </citation>
    <scope>NUCLEOTIDE SEQUENCE</scope>
    <source>
        <strain evidence="2">CBS 473.64</strain>
    </source>
</reference>
<organism evidence="2 3">
    <name type="scientific">Massarina eburnea CBS 473.64</name>
    <dbReference type="NCBI Taxonomy" id="1395130"/>
    <lineage>
        <taxon>Eukaryota</taxon>
        <taxon>Fungi</taxon>
        <taxon>Dikarya</taxon>
        <taxon>Ascomycota</taxon>
        <taxon>Pezizomycotina</taxon>
        <taxon>Dothideomycetes</taxon>
        <taxon>Pleosporomycetidae</taxon>
        <taxon>Pleosporales</taxon>
        <taxon>Massarineae</taxon>
        <taxon>Massarinaceae</taxon>
        <taxon>Massarina</taxon>
    </lineage>
</organism>
<accession>A0A6A6RVM8</accession>
<dbReference type="PANTHER" id="PTHR33112:SF16">
    <property type="entry name" value="HETEROKARYON INCOMPATIBILITY DOMAIN-CONTAINING PROTEIN"/>
    <property type="match status" value="1"/>
</dbReference>
<protein>
    <submittedName>
        <fullName evidence="2">Heterokaryon incompatibility</fullName>
    </submittedName>
</protein>
<dbReference type="OrthoDB" id="5125733at2759"/>
<dbReference type="InterPro" id="IPR010730">
    <property type="entry name" value="HET"/>
</dbReference>
<keyword evidence="3" id="KW-1185">Reference proteome</keyword>
<dbReference type="Proteomes" id="UP000799753">
    <property type="component" value="Unassembled WGS sequence"/>
</dbReference>
<evidence type="ECO:0000313" key="2">
    <source>
        <dbReference type="EMBL" id="KAF2638463.1"/>
    </source>
</evidence>
<evidence type="ECO:0000259" key="1">
    <source>
        <dbReference type="Pfam" id="PF06985"/>
    </source>
</evidence>